<gene>
    <name evidence="6" type="ORF">KTT_60150</name>
</gene>
<dbReference type="InterPro" id="IPR038157">
    <property type="entry name" value="FeoA_core_dom"/>
</dbReference>
<dbReference type="GO" id="GO:0046983">
    <property type="term" value="F:protein dimerization activity"/>
    <property type="evidence" value="ECO:0007669"/>
    <property type="project" value="InterPro"/>
</dbReference>
<dbReference type="PANTHER" id="PTHR33238">
    <property type="entry name" value="IRON (METAL) DEPENDENT REPRESSOR, DTXR FAMILY"/>
    <property type="match status" value="1"/>
</dbReference>
<reference evidence="7" key="1">
    <citation type="submission" date="2018-12" db="EMBL/GenBank/DDBJ databases">
        <title>Tengunoibacter tsumagoiensis gen. nov., sp. nov., Dictyobacter kobayashii sp. nov., D. alpinus sp. nov., and D. joshuensis sp. nov. and description of Dictyobacteraceae fam. nov. within the order Ktedonobacterales isolated from Tengu-no-mugimeshi.</title>
        <authorList>
            <person name="Wang C.M."/>
            <person name="Zheng Y."/>
            <person name="Sakai Y."/>
            <person name="Toyoda A."/>
            <person name="Minakuchi Y."/>
            <person name="Abe K."/>
            <person name="Yokota A."/>
            <person name="Yabe S."/>
        </authorList>
    </citation>
    <scope>NUCLEOTIDE SEQUENCE [LARGE SCALE GENOMIC DNA]</scope>
    <source>
        <strain evidence="7">Uno3</strain>
    </source>
</reference>
<dbReference type="OrthoDB" id="9791355at2"/>
<evidence type="ECO:0000313" key="6">
    <source>
        <dbReference type="EMBL" id="GCE16156.1"/>
    </source>
</evidence>
<keyword evidence="6" id="KW-0238">DNA-binding</keyword>
<dbReference type="GO" id="GO:0003700">
    <property type="term" value="F:DNA-binding transcription factor activity"/>
    <property type="evidence" value="ECO:0007669"/>
    <property type="project" value="InterPro"/>
</dbReference>
<keyword evidence="3" id="KW-0408">Iron</keyword>
<evidence type="ECO:0000259" key="5">
    <source>
        <dbReference type="SMART" id="SM00899"/>
    </source>
</evidence>
<dbReference type="GO" id="GO:0003677">
    <property type="term" value="F:DNA binding"/>
    <property type="evidence" value="ECO:0007669"/>
    <property type="project" value="UniProtKB-KW"/>
</dbReference>
<feature type="domain" description="Ferrous iron transporter FeoA-like" evidence="5">
    <location>
        <begin position="156"/>
        <end position="229"/>
    </location>
</feature>
<sequence>MSPELRTLPIRAVDCLKLCYKLHERGERITTKGVRERLQALEPTGQLSDATITQLFKWLAEHGYVVHTPYYGVALTTDGELAAAELVRHHRLLELFLVKFMGFPLDKVDAEAEQLEHAISEAFEDRMDEMLGHPTEDPHGDPIPSKKGVVVVTPTQPLSQLPLGLQAVVQRVNDDDPELLRYLTSLGLIPGALVRVESVAPYGDVYTLSIADSFYSVGGSVMQHVLVRLLSTESSSPFSSTPHKQPSEQNSVD</sequence>
<dbReference type="InterPro" id="IPR001367">
    <property type="entry name" value="Fe_dep_repressor"/>
</dbReference>
<evidence type="ECO:0000256" key="4">
    <source>
        <dbReference type="SAM" id="MobiDB-lite"/>
    </source>
</evidence>
<keyword evidence="7" id="KW-1185">Reference proteome</keyword>
<dbReference type="SMART" id="SM00529">
    <property type="entry name" value="HTH_DTXR"/>
    <property type="match status" value="1"/>
</dbReference>
<evidence type="ECO:0000313" key="7">
    <source>
        <dbReference type="Proteomes" id="UP000287352"/>
    </source>
</evidence>
<evidence type="ECO:0000256" key="2">
    <source>
        <dbReference type="ARBA" id="ARBA00011738"/>
    </source>
</evidence>
<evidence type="ECO:0000256" key="3">
    <source>
        <dbReference type="ARBA" id="ARBA00023004"/>
    </source>
</evidence>
<dbReference type="SUPFAM" id="SSF50037">
    <property type="entry name" value="C-terminal domain of transcriptional repressors"/>
    <property type="match status" value="1"/>
</dbReference>
<proteinExistence type="predicted"/>
<dbReference type="GO" id="GO:0046914">
    <property type="term" value="F:transition metal ion binding"/>
    <property type="evidence" value="ECO:0007669"/>
    <property type="project" value="InterPro"/>
</dbReference>
<dbReference type="PANTHER" id="PTHR33238:SF11">
    <property type="entry name" value="TRANSCRIPTIONAL REGULATOR MNTR"/>
    <property type="match status" value="1"/>
</dbReference>
<evidence type="ECO:0000256" key="1">
    <source>
        <dbReference type="ARBA" id="ARBA00004496"/>
    </source>
</evidence>
<dbReference type="InterPro" id="IPR036421">
    <property type="entry name" value="Fe_dep_repressor_sf"/>
</dbReference>
<dbReference type="AlphaFoldDB" id="A0A402AAT6"/>
<dbReference type="GO" id="GO:0005737">
    <property type="term" value="C:cytoplasm"/>
    <property type="evidence" value="ECO:0007669"/>
    <property type="project" value="UniProtKB-SubCell"/>
</dbReference>
<comment type="subunit">
    <text evidence="2">Homodimer.</text>
</comment>
<comment type="subcellular location">
    <subcellularLocation>
        <location evidence="1">Cytoplasm</location>
    </subcellularLocation>
</comment>
<feature type="compositionally biased region" description="Polar residues" evidence="4">
    <location>
        <begin position="243"/>
        <end position="253"/>
    </location>
</feature>
<dbReference type="InterPro" id="IPR008988">
    <property type="entry name" value="Transcriptional_repressor_C"/>
</dbReference>
<name>A0A402AAT6_9CHLR</name>
<dbReference type="RefSeq" id="WP_126583536.1">
    <property type="nucleotide sequence ID" value="NZ_BIFR01000002.1"/>
</dbReference>
<feature type="region of interest" description="Disordered" evidence="4">
    <location>
        <begin position="234"/>
        <end position="253"/>
    </location>
</feature>
<dbReference type="InterPro" id="IPR007167">
    <property type="entry name" value="Fe-transptr_FeoA-like"/>
</dbReference>
<dbReference type="EMBL" id="BIFR01000002">
    <property type="protein sequence ID" value="GCE16156.1"/>
    <property type="molecule type" value="Genomic_DNA"/>
</dbReference>
<accession>A0A402AAT6</accession>
<dbReference type="Gene3D" id="2.30.30.90">
    <property type="match status" value="1"/>
</dbReference>
<organism evidence="6 7">
    <name type="scientific">Tengunoibacter tsumagoiensis</name>
    <dbReference type="NCBI Taxonomy" id="2014871"/>
    <lineage>
        <taxon>Bacteria</taxon>
        <taxon>Bacillati</taxon>
        <taxon>Chloroflexota</taxon>
        <taxon>Ktedonobacteria</taxon>
        <taxon>Ktedonobacterales</taxon>
        <taxon>Dictyobacteraceae</taxon>
        <taxon>Tengunoibacter</taxon>
    </lineage>
</organism>
<dbReference type="InterPro" id="IPR036388">
    <property type="entry name" value="WH-like_DNA-bd_sf"/>
</dbReference>
<protein>
    <submittedName>
        <fullName evidence="6">DNA-binding protein</fullName>
    </submittedName>
</protein>
<dbReference type="SUPFAM" id="SSF47979">
    <property type="entry name" value="Iron-dependent repressor protein, dimerization domain"/>
    <property type="match status" value="1"/>
</dbReference>
<dbReference type="Proteomes" id="UP000287352">
    <property type="component" value="Unassembled WGS sequence"/>
</dbReference>
<dbReference type="Gene3D" id="1.10.10.10">
    <property type="entry name" value="Winged helix-like DNA-binding domain superfamily/Winged helix DNA-binding domain"/>
    <property type="match status" value="1"/>
</dbReference>
<dbReference type="InterPro" id="IPR022689">
    <property type="entry name" value="Iron_dep_repressor"/>
</dbReference>
<comment type="caution">
    <text evidence="6">The sequence shown here is derived from an EMBL/GenBank/DDBJ whole genome shotgun (WGS) entry which is preliminary data.</text>
</comment>
<dbReference type="InterPro" id="IPR050536">
    <property type="entry name" value="DtxR_MntR_Metal-Reg"/>
</dbReference>
<dbReference type="SMART" id="SM00899">
    <property type="entry name" value="FeoA"/>
    <property type="match status" value="1"/>
</dbReference>
<dbReference type="Pfam" id="PF02742">
    <property type="entry name" value="Fe_dep_repr_C"/>
    <property type="match status" value="1"/>
</dbReference>
<dbReference type="Pfam" id="PF04023">
    <property type="entry name" value="FeoA"/>
    <property type="match status" value="1"/>
</dbReference>
<dbReference type="Gene3D" id="1.10.60.10">
    <property type="entry name" value="Iron dependent repressor, metal binding and dimerisation domain"/>
    <property type="match status" value="1"/>
</dbReference>